<sequence length="168" mass="19165">MQCSLLFVNGVGASHLHPANSWSEKSQSGHRRQVSIILMDPSFPSIFFLFAVERCTQRVFSSAQFFRFLRSRLYTLIVFNSLSATIVCAVFLRSFFSFFTGNSYLCILNLHRRHCSQAIRRCFQDRNLQVTLKLSYFVIVLSSSIHPALSTLTLFFSVAPQIPSLVLI</sequence>
<gene>
    <name evidence="2" type="ORF">BT96DRAFT_701904</name>
</gene>
<evidence type="ECO:0000256" key="1">
    <source>
        <dbReference type="SAM" id="Phobius"/>
    </source>
</evidence>
<name>A0A6A4HQB5_9AGAR</name>
<dbReference type="AlphaFoldDB" id="A0A6A4HQB5"/>
<accession>A0A6A4HQB5</accession>
<protein>
    <submittedName>
        <fullName evidence="2">Uncharacterized protein</fullName>
    </submittedName>
</protein>
<reference evidence="2" key="1">
    <citation type="journal article" date="2019" name="Environ. Microbiol.">
        <title>Fungal ecological strategies reflected in gene transcription - a case study of two litter decomposers.</title>
        <authorList>
            <person name="Barbi F."/>
            <person name="Kohler A."/>
            <person name="Barry K."/>
            <person name="Baskaran P."/>
            <person name="Daum C."/>
            <person name="Fauchery L."/>
            <person name="Ihrmark K."/>
            <person name="Kuo A."/>
            <person name="LaButti K."/>
            <person name="Lipzen A."/>
            <person name="Morin E."/>
            <person name="Grigoriev I.V."/>
            <person name="Henrissat B."/>
            <person name="Lindahl B."/>
            <person name="Martin F."/>
        </authorList>
    </citation>
    <scope>NUCLEOTIDE SEQUENCE</scope>
    <source>
        <strain evidence="2">JB14</strain>
    </source>
</reference>
<dbReference type="Proteomes" id="UP000799118">
    <property type="component" value="Unassembled WGS sequence"/>
</dbReference>
<organism evidence="2 3">
    <name type="scientific">Gymnopus androsaceus JB14</name>
    <dbReference type="NCBI Taxonomy" id="1447944"/>
    <lineage>
        <taxon>Eukaryota</taxon>
        <taxon>Fungi</taxon>
        <taxon>Dikarya</taxon>
        <taxon>Basidiomycota</taxon>
        <taxon>Agaricomycotina</taxon>
        <taxon>Agaricomycetes</taxon>
        <taxon>Agaricomycetidae</taxon>
        <taxon>Agaricales</taxon>
        <taxon>Marasmiineae</taxon>
        <taxon>Omphalotaceae</taxon>
        <taxon>Gymnopus</taxon>
    </lineage>
</organism>
<proteinExistence type="predicted"/>
<feature type="transmembrane region" description="Helical" evidence="1">
    <location>
        <begin position="134"/>
        <end position="159"/>
    </location>
</feature>
<feature type="transmembrane region" description="Helical" evidence="1">
    <location>
        <begin position="73"/>
        <end position="96"/>
    </location>
</feature>
<evidence type="ECO:0000313" key="3">
    <source>
        <dbReference type="Proteomes" id="UP000799118"/>
    </source>
</evidence>
<keyword evidence="3" id="KW-1185">Reference proteome</keyword>
<dbReference type="EMBL" id="ML769472">
    <property type="protein sequence ID" value="KAE9399187.1"/>
    <property type="molecule type" value="Genomic_DNA"/>
</dbReference>
<keyword evidence="1" id="KW-0812">Transmembrane</keyword>
<evidence type="ECO:0000313" key="2">
    <source>
        <dbReference type="EMBL" id="KAE9399187.1"/>
    </source>
</evidence>
<keyword evidence="1" id="KW-0472">Membrane</keyword>
<keyword evidence="1" id="KW-1133">Transmembrane helix</keyword>